<evidence type="ECO:0000256" key="27">
    <source>
        <dbReference type="ARBA" id="ARBA00023125"/>
    </source>
</evidence>
<evidence type="ECO:0000259" key="40">
    <source>
        <dbReference type="PROSITE" id="PS50878"/>
    </source>
</evidence>
<dbReference type="SMART" id="SM00343">
    <property type="entry name" value="ZnF_C2HC"/>
    <property type="match status" value="1"/>
</dbReference>
<keyword evidence="13" id="KW-0547">Nucleotide-binding</keyword>
<evidence type="ECO:0000256" key="15">
    <source>
        <dbReference type="ARBA" id="ARBA00022758"/>
    </source>
</evidence>
<dbReference type="FunFam" id="1.10.340.70:FF:000001">
    <property type="entry name" value="Retrovirus-related Pol polyprotein from transposon gypsy-like Protein"/>
    <property type="match status" value="1"/>
</dbReference>
<keyword evidence="21" id="KW-0460">Magnesium</keyword>
<evidence type="ECO:0000256" key="9">
    <source>
        <dbReference type="ARBA" id="ARBA00022679"/>
    </source>
</evidence>
<keyword evidence="27" id="KW-0238">DNA-binding</keyword>
<evidence type="ECO:0000256" key="2">
    <source>
        <dbReference type="ARBA" id="ARBA00002180"/>
    </source>
</evidence>
<keyword evidence="30" id="KW-0511">Multifunctional enzyme</keyword>
<name>A0A8J6HGY3_TENMO</name>
<keyword evidence="43" id="KW-1185">Reference proteome</keyword>
<evidence type="ECO:0000256" key="21">
    <source>
        <dbReference type="ARBA" id="ARBA00022842"/>
    </source>
</evidence>
<dbReference type="PROSITE" id="PS50878">
    <property type="entry name" value="RT_POL"/>
    <property type="match status" value="1"/>
</dbReference>
<dbReference type="GO" id="GO:0005737">
    <property type="term" value="C:cytoplasm"/>
    <property type="evidence" value="ECO:0007669"/>
    <property type="project" value="UniProtKB-SubCell"/>
</dbReference>
<comment type="function">
    <text evidence="2">The aspartyl protease (PR) mediates the proteolytic cleavages of the Gag and Gag-Pol polyproteins after assembly of the VLP.</text>
</comment>
<dbReference type="GO" id="GO:0042575">
    <property type="term" value="C:DNA polymerase complex"/>
    <property type="evidence" value="ECO:0007669"/>
    <property type="project" value="UniProtKB-ARBA"/>
</dbReference>
<evidence type="ECO:0000256" key="33">
    <source>
        <dbReference type="ARBA" id="ARBA00055265"/>
    </source>
</evidence>
<dbReference type="InterPro" id="IPR041588">
    <property type="entry name" value="Integrase_H2C2"/>
</dbReference>
<dbReference type="GO" id="GO:0003964">
    <property type="term" value="F:RNA-directed DNA polymerase activity"/>
    <property type="evidence" value="ECO:0007669"/>
    <property type="project" value="UniProtKB-KW"/>
</dbReference>
<comment type="catalytic activity">
    <reaction evidence="1">
        <text>Endonucleolytic cleavage to 5'-phosphomonoester.</text>
        <dbReference type="EC" id="3.1.26.4"/>
    </reaction>
</comment>
<evidence type="ECO:0000256" key="8">
    <source>
        <dbReference type="ARBA" id="ARBA00022670"/>
    </source>
</evidence>
<keyword evidence="26" id="KW-0917">Virion maturation</keyword>
<keyword evidence="17 37" id="KW-0863">Zinc-finger</keyword>
<evidence type="ECO:0000256" key="28">
    <source>
        <dbReference type="ARBA" id="ARBA00023172"/>
    </source>
</evidence>
<dbReference type="PROSITE" id="PS00141">
    <property type="entry name" value="ASP_PROTEASE"/>
    <property type="match status" value="1"/>
</dbReference>
<evidence type="ECO:0000256" key="16">
    <source>
        <dbReference type="ARBA" id="ARBA00022759"/>
    </source>
</evidence>
<evidence type="ECO:0000256" key="35">
    <source>
        <dbReference type="ARBA" id="ARBA00063849"/>
    </source>
</evidence>
<keyword evidence="24" id="KW-0695">RNA-directed DNA polymerase</keyword>
<dbReference type="Pfam" id="PF17921">
    <property type="entry name" value="Integrase_H2C2"/>
    <property type="match status" value="1"/>
</dbReference>
<feature type="domain" description="Integrase catalytic" evidence="41">
    <location>
        <begin position="2066"/>
        <end position="2174"/>
    </location>
</feature>
<dbReference type="GO" id="GO:0003723">
    <property type="term" value="F:RNA binding"/>
    <property type="evidence" value="ECO:0007669"/>
    <property type="project" value="UniProtKB-KW"/>
</dbReference>
<dbReference type="SUPFAM" id="SSF56672">
    <property type="entry name" value="DNA/RNA polymerases"/>
    <property type="match status" value="2"/>
</dbReference>
<feature type="compositionally biased region" description="Basic residues" evidence="38">
    <location>
        <begin position="773"/>
        <end position="783"/>
    </location>
</feature>
<keyword evidence="20" id="KW-0067">ATP-binding</keyword>
<comment type="function">
    <text evidence="33">Nucleocapsid protein p11 (NC) forms the nucleocore that coats the retro-elements dimeric RNA. Binds these RNAs through its zinc fingers. Promotes primer tRNA(i)-Met annealing to the multipartite primer-binding site (PBS), dimerization of Ty3 RNA and initiation of reverse transcription.</text>
</comment>
<keyword evidence="7" id="KW-1188">Viral release from host cell</keyword>
<feature type="region of interest" description="Disordered" evidence="38">
    <location>
        <begin position="364"/>
        <end position="395"/>
    </location>
</feature>
<keyword evidence="22" id="KW-0694">RNA-binding</keyword>
<dbReference type="EMBL" id="JABDTM020024294">
    <property type="protein sequence ID" value="KAH0814429.1"/>
    <property type="molecule type" value="Genomic_DNA"/>
</dbReference>
<comment type="caution">
    <text evidence="42">The sequence shown here is derived from an EMBL/GenBank/DDBJ whole genome shotgun (WGS) entry which is preliminary data.</text>
</comment>
<evidence type="ECO:0000256" key="6">
    <source>
        <dbReference type="ARBA" id="ARBA00022490"/>
    </source>
</evidence>
<feature type="region of interest" description="Disordered" evidence="38">
    <location>
        <begin position="1911"/>
        <end position="1963"/>
    </location>
</feature>
<evidence type="ECO:0000256" key="38">
    <source>
        <dbReference type="SAM" id="MobiDB-lite"/>
    </source>
</evidence>
<dbReference type="CDD" id="cd09274">
    <property type="entry name" value="RNase_HI_RT_Ty3"/>
    <property type="match status" value="1"/>
</dbReference>
<feature type="compositionally biased region" description="Basic and acidic residues" evidence="38">
    <location>
        <begin position="371"/>
        <end position="387"/>
    </location>
</feature>
<feature type="compositionally biased region" description="Acidic residues" evidence="38">
    <location>
        <begin position="454"/>
        <end position="463"/>
    </location>
</feature>
<dbReference type="SUPFAM" id="SSF57756">
    <property type="entry name" value="Retrovirus zinc finger-like domains"/>
    <property type="match status" value="1"/>
</dbReference>
<evidence type="ECO:0000256" key="13">
    <source>
        <dbReference type="ARBA" id="ARBA00022741"/>
    </source>
</evidence>
<feature type="region of interest" description="Disordered" evidence="38">
    <location>
        <begin position="764"/>
        <end position="785"/>
    </location>
</feature>
<keyword evidence="16" id="KW-0255">Endonuclease</keyword>
<feature type="region of interest" description="Disordered" evidence="38">
    <location>
        <begin position="2154"/>
        <end position="2174"/>
    </location>
</feature>
<comment type="subunit">
    <text evidence="35">The protease is a homodimer, whose active site consists of two apposed aspartic acid residues.</text>
</comment>
<dbReference type="Pfam" id="PF13650">
    <property type="entry name" value="Asp_protease_2"/>
    <property type="match status" value="1"/>
</dbReference>
<feature type="region of interest" description="Disordered" evidence="38">
    <location>
        <begin position="545"/>
        <end position="570"/>
    </location>
</feature>
<dbReference type="SUPFAM" id="SSF50630">
    <property type="entry name" value="Acid proteases"/>
    <property type="match status" value="1"/>
</dbReference>
<dbReference type="InterPro" id="IPR034122">
    <property type="entry name" value="Retropepsin-like_bacterial"/>
</dbReference>
<feature type="region of interest" description="Disordered" evidence="38">
    <location>
        <begin position="61"/>
        <end position="85"/>
    </location>
</feature>
<sequence length="2174" mass="243753">MCGTKGGGKPIGLAGALPRERTLSDNVYTLTGKSGKAQDAQYSHLGGCGSRTVTRPIWRKSTRDGDQFRNGLQSGTGYVDEEERRNRARHLQAAVVVFRPTQRNRRGGQDREEGQRTARGVSGRASPITGRMLKKEATEAVMARWQTQWDHGETGRMTHGIIGTVETRLRGWNHKARFHLSETTGERICSTGSQDTAQHIIEECEDEERKEAREGLRRRQEAIVGAFPFRVTRLTKDEEAREEDAEEDDEESERRWFGGKKWRGAASRFRADRLEIVAIVTNSSTLAADLVPSNRAVQCIKFLLFAGAGFLAMRKNSWNCSAVICTAIVALSRGLLLNGMSLRASYRVVSNVYIDYKVQSDLKSQASTEVSSREPGDAFEEPARDLNPEPPEFEPDALSYASTVLGLVTGGRPRRRGGVPRGAKRQGGEAPRGAKRHGTMESSRGHRASRSDDGGELEQSDEGWLDDGVAGRWCQHRDPSVCRRRRCQVFMRSERWLGDSANAGTSRLLHGLIRSVGSQNEPHIYMRPAEGRGPRRQGRLLIGPAGNFGGAAERKPVPIKPAEQPRAPSPLYRLTPEAFQTLKKPLTSTPVLRTADPTCALDAALLQGEAPEECPIEYASRPHTKTERNYSTREREVLANEWTINKFRSYVKETSIVVIIDCRPLPWLIALKPPPDFFNSTKAGRKLERPMKRNKIAVSSTPTPNAGLQPRSSQVFWRTPTSMPSATQHMDSNDPTSHDLAARDKPAEPLGTYHVSQLTPYLESEDAAPKPIHPIKKRGRPRKNQYQSAPYYPFRSATVASEDQLAGPLPFHQLRADGACGTISSTDFDDSSGVPRSVPRKTPAFFQNLDAEPPSQNEQVKFLEEIEKRSLEEKAEQKRILEHLELTFKEKVEEKVTEIKKEVEEKVTDIQRGVEEKVKEMEAKFKGHKTELSGKLETGLVKLKPPPFDGTTSWSMYKKQFEAAAGANNWDDEGKAVALTLALRGQALQILQTLPVEDQKNYAAFVKALKLRYGDHHLSQVYQSQLRARVQKSSKNLQEFAADVERLVHLAYPNGPAQFHHEIGTSVFVDGVRDGELQLALRLARHKKCANALVHALEFEAAKNAFRPTAQHLRAVTVEEPTERQGDLLQKMTKMLEEIQRSISFARPKCFNCGKVGHLKRNCSNRSPVPSGRSSFDFEAVGKLNQASTAPSVVSVSQLKKRNDSLLVDGRINGTTCTMTVDTGATLSIVRPDVVESLKNLQITGSDLILKTATGEAARVLGEAHVRLELGSVGVIHRVVVADIVDDFILGLDVMNKFGFVLDIKNRMLQTGNEEILLHLATASIDEVRVIASETVRLQQNSEQIVLAELEGDPGGYRTGIIDPDMTKETPIMVAQTLAEAGRTIPIRAVNLSDNRVTLQKSLQIVRYHPLLRVVRCEEEPPKPSKGKVKETSVEELFLEGWKHLTDEQIKKAKAFIRIESDAFATADEPTGRTNIVQHSMNTGNVKPNRQPPGRLPLAKHHEVTQMVDKMKNEGIIEDSSSPWSSPVVLVNKKDGSTRYCVDYRRLNDVTKKDSYPLPRIDDTLSTLAGSRWFSTLDLKSGYWQVGVHPEDKEKTAFSTGSGLDQFNVMPFGLCNAPATFERLMEFVLRGLTWKTCLVYIDDVMVVGSTFDEHLKNLEEIFGRLRSAQLQLNVKKCSLFQQGVKFLEHVVSPAGTQTDPDKLEAVRKWPRPKDKHQLRRFLGLCTYCRRFVKGFADIAKPLHKLTEDKTPFIWDKESESAFRSLKISLCASPILSYPKIKGQYILDTDASNNGIGAVLSQHQEGEERVIEYYSTVLSKPERNYCVTRKELLVIVNAVGHFHKYLYGQHFKIRTDHAALKWLVNLKYPEGQAARWLERLQQYDFKFKHRAGKSHQNADALSRRPCRSDCKHCGRKEKSEDVGTVNGSSTPRRLDHGRGEVRTPKRQRYRPNSGSKREWRPKAQLARGDSLKVENGLLKRAWESVDGKAVTMQLVLPKCRVKEVLQEIHGGTSGAHFGVNKTLGKIRERFYWVNARDDIETWCRKCATCAASKGPRTRSRGLMKQYNVGAPFERIAFDIAGPFPVTDSSNKYIMVVIDYFSKWPGAYGLPNQEAVTVSRALIENWICRYGLPLEMHSDQGRNFECVPRRLRTSGCTEDQNDTLTSPVRWNGRTLQ</sequence>
<evidence type="ECO:0000256" key="24">
    <source>
        <dbReference type="ARBA" id="ARBA00022918"/>
    </source>
</evidence>
<dbReference type="GO" id="GO:0006508">
    <property type="term" value="P:proteolysis"/>
    <property type="evidence" value="ECO:0007669"/>
    <property type="project" value="UniProtKB-KW"/>
</dbReference>
<dbReference type="Pfam" id="PF00098">
    <property type="entry name" value="zf-CCHC"/>
    <property type="match status" value="1"/>
</dbReference>
<dbReference type="InterPro" id="IPR000477">
    <property type="entry name" value="RT_dom"/>
</dbReference>
<dbReference type="FunFam" id="3.30.70.270:FF:000026">
    <property type="entry name" value="Transposon Ty3-G Gag-Pol polyprotein"/>
    <property type="match status" value="1"/>
</dbReference>
<dbReference type="EC" id="2.7.7.49" evidence="5"/>
<dbReference type="FunFam" id="3.10.20.370:FF:000001">
    <property type="entry name" value="Retrovirus-related Pol polyprotein from transposon 17.6-like protein"/>
    <property type="match status" value="1"/>
</dbReference>
<dbReference type="InterPro" id="IPR021109">
    <property type="entry name" value="Peptidase_aspartic_dom_sf"/>
</dbReference>
<organism evidence="42 43">
    <name type="scientific">Tenebrio molitor</name>
    <name type="common">Yellow mealworm beetle</name>
    <dbReference type="NCBI Taxonomy" id="7067"/>
    <lineage>
        <taxon>Eukaryota</taxon>
        <taxon>Metazoa</taxon>
        <taxon>Ecdysozoa</taxon>
        <taxon>Arthropoda</taxon>
        <taxon>Hexapoda</taxon>
        <taxon>Insecta</taxon>
        <taxon>Pterygota</taxon>
        <taxon>Neoptera</taxon>
        <taxon>Endopterygota</taxon>
        <taxon>Coleoptera</taxon>
        <taxon>Polyphaga</taxon>
        <taxon>Cucujiformia</taxon>
        <taxon>Tenebrionidae</taxon>
        <taxon>Tenebrio</taxon>
    </lineage>
</organism>
<evidence type="ECO:0000256" key="19">
    <source>
        <dbReference type="ARBA" id="ARBA00022833"/>
    </source>
</evidence>
<evidence type="ECO:0000256" key="14">
    <source>
        <dbReference type="ARBA" id="ARBA00022750"/>
    </source>
</evidence>
<dbReference type="InterPro" id="IPR001969">
    <property type="entry name" value="Aspartic_peptidase_AS"/>
</dbReference>
<evidence type="ECO:0000256" key="22">
    <source>
        <dbReference type="ARBA" id="ARBA00022884"/>
    </source>
</evidence>
<dbReference type="GO" id="GO:0003887">
    <property type="term" value="F:DNA-directed DNA polymerase activity"/>
    <property type="evidence" value="ECO:0007669"/>
    <property type="project" value="UniProtKB-KW"/>
</dbReference>
<dbReference type="GO" id="GO:0006310">
    <property type="term" value="P:DNA recombination"/>
    <property type="evidence" value="ECO:0007669"/>
    <property type="project" value="UniProtKB-KW"/>
</dbReference>
<reference evidence="42" key="2">
    <citation type="submission" date="2021-08" db="EMBL/GenBank/DDBJ databases">
        <authorList>
            <person name="Eriksson T."/>
        </authorList>
    </citation>
    <scope>NUCLEOTIDE SEQUENCE</scope>
    <source>
        <strain evidence="42">Stoneville</strain>
        <tissue evidence="42">Whole head</tissue>
    </source>
</reference>
<dbReference type="PANTHER" id="PTHR37984">
    <property type="entry name" value="PROTEIN CBG26694"/>
    <property type="match status" value="1"/>
</dbReference>
<dbReference type="GO" id="GO:0075523">
    <property type="term" value="P:viral translational frameshifting"/>
    <property type="evidence" value="ECO:0007669"/>
    <property type="project" value="UniProtKB-KW"/>
</dbReference>
<evidence type="ECO:0000256" key="36">
    <source>
        <dbReference type="ARBA" id="ARBA00082890"/>
    </source>
</evidence>
<evidence type="ECO:0000256" key="5">
    <source>
        <dbReference type="ARBA" id="ARBA00012493"/>
    </source>
</evidence>
<proteinExistence type="predicted"/>
<evidence type="ECO:0000259" key="39">
    <source>
        <dbReference type="PROSITE" id="PS50158"/>
    </source>
</evidence>
<dbReference type="InterPro" id="IPR041373">
    <property type="entry name" value="RT_RNaseH"/>
</dbReference>
<dbReference type="FunFam" id="3.10.10.10:FF:000007">
    <property type="entry name" value="Retrovirus-related Pol polyprotein from transposon 17.6-like Protein"/>
    <property type="match status" value="1"/>
</dbReference>
<dbReference type="GO" id="GO:0004190">
    <property type="term" value="F:aspartic-type endopeptidase activity"/>
    <property type="evidence" value="ECO:0007669"/>
    <property type="project" value="UniProtKB-KW"/>
</dbReference>
<keyword evidence="9" id="KW-0808">Transferase</keyword>
<accession>A0A8J6HGY3</accession>
<protein>
    <recommendedName>
        <fullName evidence="5">RNA-directed DNA polymerase</fullName>
        <ecNumber evidence="5">2.7.7.49</ecNumber>
    </recommendedName>
    <alternativeName>
        <fullName evidence="36">Gag3-Pol3</fullName>
    </alternativeName>
</protein>
<keyword evidence="15" id="KW-0688">Ribosomal frameshifting</keyword>
<feature type="region of interest" description="Disordered" evidence="38">
    <location>
        <begin position="722"/>
        <end position="744"/>
    </location>
</feature>
<dbReference type="Pfam" id="PF17917">
    <property type="entry name" value="RT_RNaseH"/>
    <property type="match status" value="2"/>
</dbReference>
<evidence type="ECO:0000256" key="7">
    <source>
        <dbReference type="ARBA" id="ARBA00022612"/>
    </source>
</evidence>
<evidence type="ECO:0000313" key="43">
    <source>
        <dbReference type="Proteomes" id="UP000719412"/>
    </source>
</evidence>
<dbReference type="InterPro" id="IPR012337">
    <property type="entry name" value="RNaseH-like_sf"/>
</dbReference>
<keyword evidence="8" id="KW-0645">Protease</keyword>
<evidence type="ECO:0000256" key="30">
    <source>
        <dbReference type="ARBA" id="ARBA00023268"/>
    </source>
</evidence>
<dbReference type="CDD" id="cd01647">
    <property type="entry name" value="RT_LTR"/>
    <property type="match status" value="1"/>
</dbReference>
<feature type="compositionally biased region" description="Polar residues" evidence="38">
    <location>
        <begin position="722"/>
        <end position="735"/>
    </location>
</feature>
<feature type="compositionally biased region" description="Basic and acidic residues" evidence="38">
    <location>
        <begin position="107"/>
        <end position="116"/>
    </location>
</feature>
<feature type="region of interest" description="Disordered" evidence="38">
    <location>
        <begin position="408"/>
        <end position="463"/>
    </location>
</feature>
<keyword evidence="18" id="KW-0378">Hydrolase</keyword>
<dbReference type="PANTHER" id="PTHR37984:SF5">
    <property type="entry name" value="PROTEIN NYNRIN-LIKE"/>
    <property type="match status" value="1"/>
</dbReference>
<evidence type="ECO:0000256" key="37">
    <source>
        <dbReference type="PROSITE-ProRule" id="PRU00047"/>
    </source>
</evidence>
<comment type="function">
    <text evidence="34">Capsid protein (CA) is the structural component of the virus-like particle (VLP), forming the shell that encapsulates the genomic RNA-nucleocapsid complex.</text>
</comment>
<keyword evidence="28" id="KW-0233">DNA recombination</keyword>
<keyword evidence="14" id="KW-0064">Aspartyl protease</keyword>
<keyword evidence="12" id="KW-0479">Metal-binding</keyword>
<comment type="subcellular location">
    <subcellularLocation>
        <location evidence="4">Cytoplasm</location>
    </subcellularLocation>
    <subcellularLocation>
        <location evidence="3">Nucleus</location>
    </subcellularLocation>
</comment>
<keyword evidence="19" id="KW-0862">Zinc</keyword>
<dbReference type="GO" id="GO:0005524">
    <property type="term" value="F:ATP binding"/>
    <property type="evidence" value="ECO:0007669"/>
    <property type="project" value="UniProtKB-KW"/>
</dbReference>
<feature type="compositionally biased region" description="Basic residues" evidence="38">
    <location>
        <begin position="412"/>
        <end position="424"/>
    </location>
</feature>
<dbReference type="Proteomes" id="UP000719412">
    <property type="component" value="Unassembled WGS sequence"/>
</dbReference>
<dbReference type="Gene3D" id="4.10.60.10">
    <property type="entry name" value="Zinc finger, CCHC-type"/>
    <property type="match status" value="1"/>
</dbReference>
<feature type="domain" description="Reverse transcriptase" evidence="40">
    <location>
        <begin position="1512"/>
        <end position="1691"/>
    </location>
</feature>
<evidence type="ECO:0000256" key="17">
    <source>
        <dbReference type="ARBA" id="ARBA00022771"/>
    </source>
</evidence>
<evidence type="ECO:0000256" key="18">
    <source>
        <dbReference type="ARBA" id="ARBA00022801"/>
    </source>
</evidence>
<feature type="compositionally biased region" description="Basic and acidic residues" evidence="38">
    <location>
        <begin position="1911"/>
        <end position="1920"/>
    </location>
</feature>
<evidence type="ECO:0000256" key="4">
    <source>
        <dbReference type="ARBA" id="ARBA00004496"/>
    </source>
</evidence>
<dbReference type="InterPro" id="IPR043502">
    <property type="entry name" value="DNA/RNA_pol_sf"/>
</dbReference>
<evidence type="ECO:0000256" key="34">
    <source>
        <dbReference type="ARBA" id="ARBA00055383"/>
    </source>
</evidence>
<dbReference type="Pfam" id="PF00078">
    <property type="entry name" value="RVT_1"/>
    <property type="match status" value="1"/>
</dbReference>
<feature type="region of interest" description="Disordered" evidence="38">
    <location>
        <begin position="99"/>
        <end position="125"/>
    </location>
</feature>
<dbReference type="PROSITE" id="PS50158">
    <property type="entry name" value="ZF_CCHC"/>
    <property type="match status" value="1"/>
</dbReference>
<dbReference type="GO" id="GO:0015074">
    <property type="term" value="P:DNA integration"/>
    <property type="evidence" value="ECO:0007669"/>
    <property type="project" value="UniProtKB-KW"/>
</dbReference>
<evidence type="ECO:0000256" key="3">
    <source>
        <dbReference type="ARBA" id="ARBA00004123"/>
    </source>
</evidence>
<evidence type="ECO:0000259" key="41">
    <source>
        <dbReference type="PROSITE" id="PS50994"/>
    </source>
</evidence>
<feature type="domain" description="CCHC-type" evidence="39">
    <location>
        <begin position="1149"/>
        <end position="1165"/>
    </location>
</feature>
<evidence type="ECO:0000256" key="26">
    <source>
        <dbReference type="ARBA" id="ARBA00023113"/>
    </source>
</evidence>
<keyword evidence="6" id="KW-0963">Cytoplasm</keyword>
<dbReference type="Gene3D" id="3.10.20.370">
    <property type="match status" value="1"/>
</dbReference>
<keyword evidence="11" id="KW-0540">Nuclease</keyword>
<evidence type="ECO:0000256" key="11">
    <source>
        <dbReference type="ARBA" id="ARBA00022722"/>
    </source>
</evidence>
<dbReference type="InterPro" id="IPR001878">
    <property type="entry name" value="Znf_CCHC"/>
</dbReference>
<evidence type="ECO:0000256" key="10">
    <source>
        <dbReference type="ARBA" id="ARBA00022695"/>
    </source>
</evidence>
<evidence type="ECO:0000256" key="31">
    <source>
        <dbReference type="ARBA" id="ARBA00025590"/>
    </source>
</evidence>
<feature type="compositionally biased region" description="Basic and acidic residues" evidence="38">
    <location>
        <begin position="1931"/>
        <end position="1942"/>
    </location>
</feature>
<dbReference type="InterPro" id="IPR036875">
    <property type="entry name" value="Znf_CCHC_sf"/>
</dbReference>
<dbReference type="Gene3D" id="3.30.420.10">
    <property type="entry name" value="Ribonuclease H-like superfamily/Ribonuclease H"/>
    <property type="match status" value="1"/>
</dbReference>
<dbReference type="Gene3D" id="2.40.70.10">
    <property type="entry name" value="Acid Proteases"/>
    <property type="match status" value="1"/>
</dbReference>
<evidence type="ECO:0000256" key="32">
    <source>
        <dbReference type="ARBA" id="ARBA00025615"/>
    </source>
</evidence>
<dbReference type="InterPro" id="IPR043128">
    <property type="entry name" value="Rev_trsase/Diguanyl_cyclase"/>
</dbReference>
<dbReference type="SUPFAM" id="SSF53098">
    <property type="entry name" value="Ribonuclease H-like"/>
    <property type="match status" value="1"/>
</dbReference>
<evidence type="ECO:0000256" key="12">
    <source>
        <dbReference type="ARBA" id="ARBA00022723"/>
    </source>
</evidence>
<dbReference type="GO" id="GO:0005634">
    <property type="term" value="C:nucleus"/>
    <property type="evidence" value="ECO:0007669"/>
    <property type="project" value="UniProtKB-SubCell"/>
</dbReference>
<dbReference type="Gene3D" id="1.10.340.70">
    <property type="match status" value="1"/>
</dbReference>
<evidence type="ECO:0000256" key="23">
    <source>
        <dbReference type="ARBA" id="ARBA00022908"/>
    </source>
</evidence>
<dbReference type="InterPro" id="IPR050951">
    <property type="entry name" value="Retrovirus_Pol_polyprotein"/>
</dbReference>
<dbReference type="CDD" id="cd05483">
    <property type="entry name" value="retropepsin_like_bacteria"/>
    <property type="match status" value="1"/>
</dbReference>
<evidence type="ECO:0000256" key="29">
    <source>
        <dbReference type="ARBA" id="ARBA00023242"/>
    </source>
</evidence>
<keyword evidence="10" id="KW-0548">Nucleotidyltransferase</keyword>
<dbReference type="InterPro" id="IPR001584">
    <property type="entry name" value="Integrase_cat-core"/>
</dbReference>
<comment type="function">
    <text evidence="32">Integrase (IN) targets the VLP to the nucleus, where a subparticle preintegration complex (PIC) containing at least integrase and the newly synthesized dsDNA copy of the retrotransposon must transit the nuclear membrane. Once in the nucleus, integrase performs the integration of the dsDNA into the host genome.</text>
</comment>
<dbReference type="Gene3D" id="3.30.70.270">
    <property type="match status" value="2"/>
</dbReference>
<evidence type="ECO:0000256" key="20">
    <source>
        <dbReference type="ARBA" id="ARBA00022840"/>
    </source>
</evidence>
<comment type="function">
    <text evidence="31">Reverse transcriptase/ribonuclease H (RT) is a multifunctional enzyme that catalyzes the conversion of the retro-elements RNA genome into dsDNA within the VLP. The enzyme displays a DNA polymerase activity that can copy either DNA or RNA templates, and a ribonuclease H (RNase H) activity that cleaves the RNA strand of RNA-DNA heteroduplexes during plus-strand synthesis and hydrolyzes RNA primers. The conversion leads to a linear dsDNA copy of the retrotransposon that includes long terminal repeats (LTRs) at both ends.</text>
</comment>
<dbReference type="GO" id="GO:0008270">
    <property type="term" value="F:zinc ion binding"/>
    <property type="evidence" value="ECO:0007669"/>
    <property type="project" value="UniProtKB-KW"/>
</dbReference>
<dbReference type="Gene3D" id="3.10.10.10">
    <property type="entry name" value="HIV Type 1 Reverse Transcriptase, subunit A, domain 1"/>
    <property type="match status" value="1"/>
</dbReference>
<dbReference type="GO" id="GO:0003677">
    <property type="term" value="F:DNA binding"/>
    <property type="evidence" value="ECO:0007669"/>
    <property type="project" value="UniProtKB-KW"/>
</dbReference>
<keyword evidence="29" id="KW-0539">Nucleus</keyword>
<keyword evidence="25" id="KW-0239">DNA-directed DNA polymerase</keyword>
<dbReference type="InterPro" id="IPR036397">
    <property type="entry name" value="RNaseH_sf"/>
</dbReference>
<dbReference type="PROSITE" id="PS50994">
    <property type="entry name" value="INTEGRASE"/>
    <property type="match status" value="1"/>
</dbReference>
<dbReference type="GO" id="GO:0004523">
    <property type="term" value="F:RNA-DNA hybrid ribonuclease activity"/>
    <property type="evidence" value="ECO:0007669"/>
    <property type="project" value="UniProtKB-EC"/>
</dbReference>
<gene>
    <name evidence="42" type="ORF">GEV33_008362</name>
</gene>
<evidence type="ECO:0000256" key="25">
    <source>
        <dbReference type="ARBA" id="ARBA00022932"/>
    </source>
</evidence>
<evidence type="ECO:0000313" key="42">
    <source>
        <dbReference type="EMBL" id="KAH0814429.1"/>
    </source>
</evidence>
<evidence type="ECO:0000256" key="1">
    <source>
        <dbReference type="ARBA" id="ARBA00000077"/>
    </source>
</evidence>
<reference evidence="42" key="1">
    <citation type="journal article" date="2020" name="J Insects Food Feed">
        <title>The yellow mealworm (Tenebrio molitor) genome: a resource for the emerging insects as food and feed industry.</title>
        <authorList>
            <person name="Eriksson T."/>
            <person name="Andere A."/>
            <person name="Kelstrup H."/>
            <person name="Emery V."/>
            <person name="Picard C."/>
        </authorList>
    </citation>
    <scope>NUCLEOTIDE SEQUENCE</scope>
    <source>
        <strain evidence="42">Stoneville</strain>
        <tissue evidence="42">Whole head</tissue>
    </source>
</reference>
<keyword evidence="23" id="KW-0229">DNA integration</keyword>